<dbReference type="RefSeq" id="WP_189087477.1">
    <property type="nucleotide sequence ID" value="NZ_BMQL01000001.1"/>
</dbReference>
<evidence type="ECO:0000313" key="10">
    <source>
        <dbReference type="EMBL" id="GGQ92484.1"/>
    </source>
</evidence>
<feature type="binding site" evidence="9">
    <location>
        <position position="17"/>
    </location>
    <ligand>
        <name>substrate</name>
    </ligand>
</feature>
<keyword evidence="6 9" id="KW-0823">Tryptophan catabolism</keyword>
<dbReference type="GO" id="GO:0004061">
    <property type="term" value="F:arylformamidase activity"/>
    <property type="evidence" value="ECO:0007669"/>
    <property type="project" value="UniProtKB-UniRule"/>
</dbReference>
<comment type="function">
    <text evidence="1 9">Catalyzes the hydrolysis of N-formyl-L-kynurenine to L-kynurenine, the second step in the kynurenine pathway of tryptophan degradation.</text>
</comment>
<dbReference type="GO" id="GO:0008270">
    <property type="term" value="F:zinc ion binding"/>
    <property type="evidence" value="ECO:0007669"/>
    <property type="project" value="UniProtKB-UniRule"/>
</dbReference>
<evidence type="ECO:0000313" key="11">
    <source>
        <dbReference type="Proteomes" id="UP000603865"/>
    </source>
</evidence>
<comment type="catalytic activity">
    <reaction evidence="7 9">
        <text>N-formyl-L-kynurenine + H2O = L-kynurenine + formate + H(+)</text>
        <dbReference type="Rhea" id="RHEA:13009"/>
        <dbReference type="ChEBI" id="CHEBI:15377"/>
        <dbReference type="ChEBI" id="CHEBI:15378"/>
        <dbReference type="ChEBI" id="CHEBI:15740"/>
        <dbReference type="ChEBI" id="CHEBI:57959"/>
        <dbReference type="ChEBI" id="CHEBI:58629"/>
        <dbReference type="EC" id="3.5.1.9"/>
    </reaction>
</comment>
<reference evidence="10" key="1">
    <citation type="journal article" date="2014" name="Int. J. Syst. Evol. Microbiol.">
        <title>Complete genome sequence of Corynebacterium casei LMG S-19264T (=DSM 44701T), isolated from a smear-ripened cheese.</title>
        <authorList>
            <consortium name="US DOE Joint Genome Institute (JGI-PGF)"/>
            <person name="Walter F."/>
            <person name="Albersmeier A."/>
            <person name="Kalinowski J."/>
            <person name="Ruckert C."/>
        </authorList>
    </citation>
    <scope>NUCLEOTIDE SEQUENCE</scope>
    <source>
        <strain evidence="10">JCM 31311</strain>
    </source>
</reference>
<accession>A0A918BVP3</accession>
<dbReference type="PANTHER" id="PTHR31118">
    <property type="entry name" value="CYCLASE-LIKE PROTEIN 2"/>
    <property type="match status" value="1"/>
</dbReference>
<feature type="binding site" evidence="9">
    <location>
        <position position="53"/>
    </location>
    <ligand>
        <name>Zn(2+)</name>
        <dbReference type="ChEBI" id="CHEBI:29105"/>
        <label>1</label>
    </ligand>
</feature>
<dbReference type="GO" id="GO:0019441">
    <property type="term" value="P:L-tryptophan catabolic process to kynurenine"/>
    <property type="evidence" value="ECO:0007669"/>
    <property type="project" value="UniProtKB-UniRule"/>
</dbReference>
<comment type="caution">
    <text evidence="10">The sequence shown here is derived from an EMBL/GenBank/DDBJ whole genome shotgun (WGS) entry which is preliminary data.</text>
</comment>
<feature type="binding site" evidence="9">
    <location>
        <position position="47"/>
    </location>
    <ligand>
        <name>Zn(2+)</name>
        <dbReference type="ChEBI" id="CHEBI:29105"/>
        <label>1</label>
    </ligand>
</feature>
<sequence>MVIHDISRLLTPGHPNWPGDAPFTVTPAARIAQGDTVNTGVLSTSTHTGTHVDAPWHYADAGIKLDEVPLELYIGPCLVLDVRGYSPVPPEVLDGLDSLPERLLLYTGQPAHWATFPEDFAALSPAFVHRAAELGVRLIGTDAPSVDPLTSKTLDGHRAFWESGLYIVEGLKLTDVTPGTYQLVCLPLPLAGVDGTPARAVLIEQ</sequence>
<dbReference type="SUPFAM" id="SSF102198">
    <property type="entry name" value="Putative cyclase"/>
    <property type="match status" value="1"/>
</dbReference>
<feature type="binding site" evidence="9">
    <location>
        <position position="157"/>
    </location>
    <ligand>
        <name>Zn(2+)</name>
        <dbReference type="ChEBI" id="CHEBI:29105"/>
        <label>2</label>
    </ligand>
</feature>
<dbReference type="PANTHER" id="PTHR31118:SF32">
    <property type="entry name" value="KYNURENINE FORMAMIDASE"/>
    <property type="match status" value="1"/>
</dbReference>
<comment type="pathway">
    <text evidence="8 9">Amino-acid degradation; L-tryptophan degradation via kynurenine pathway; L-kynurenine from L-tryptophan: step 2/2.</text>
</comment>
<evidence type="ECO:0000256" key="9">
    <source>
        <dbReference type="HAMAP-Rule" id="MF_01969"/>
    </source>
</evidence>
<name>A0A918BVP3_9DEIO</name>
<keyword evidence="4 9" id="KW-0378">Hydrolase</keyword>
<feature type="binding site" evidence="9">
    <location>
        <position position="169"/>
    </location>
    <ligand>
        <name>Zn(2+)</name>
        <dbReference type="ChEBI" id="CHEBI:29105"/>
        <label>2</label>
    </ligand>
</feature>
<evidence type="ECO:0000256" key="4">
    <source>
        <dbReference type="ARBA" id="ARBA00022801"/>
    </source>
</evidence>
<evidence type="ECO:0000256" key="3">
    <source>
        <dbReference type="ARBA" id="ARBA00022723"/>
    </source>
</evidence>
<feature type="binding site" evidence="9">
    <location>
        <position position="169"/>
    </location>
    <ligand>
        <name>Zn(2+)</name>
        <dbReference type="ChEBI" id="CHEBI:29105"/>
        <label>1</label>
    </ligand>
</feature>
<organism evidence="10 11">
    <name type="scientific">Deinococcus ruber</name>
    <dbReference type="NCBI Taxonomy" id="1848197"/>
    <lineage>
        <taxon>Bacteria</taxon>
        <taxon>Thermotogati</taxon>
        <taxon>Deinococcota</taxon>
        <taxon>Deinococci</taxon>
        <taxon>Deinococcales</taxon>
        <taxon>Deinococcaceae</taxon>
        <taxon>Deinococcus</taxon>
    </lineage>
</organism>
<dbReference type="GO" id="GO:0004328">
    <property type="term" value="F:formamidase activity"/>
    <property type="evidence" value="ECO:0007669"/>
    <property type="project" value="InterPro"/>
</dbReference>
<comment type="subunit">
    <text evidence="2 9">Homodimer.</text>
</comment>
<dbReference type="HAMAP" id="MF_01969">
    <property type="entry name" value="KynB"/>
    <property type="match status" value="1"/>
</dbReference>
<dbReference type="AlphaFoldDB" id="A0A918BVP3"/>
<feature type="binding site" evidence="9">
    <location>
        <position position="53"/>
    </location>
    <ligand>
        <name>Zn(2+)</name>
        <dbReference type="ChEBI" id="CHEBI:29105"/>
        <label>2</label>
    </ligand>
</feature>
<evidence type="ECO:0000256" key="5">
    <source>
        <dbReference type="ARBA" id="ARBA00022833"/>
    </source>
</evidence>
<proteinExistence type="inferred from homology"/>
<protein>
    <recommendedName>
        <fullName evidence="9">Kynurenine formamidase</fullName>
        <shortName evidence="9">KFA</shortName>
        <shortName evidence="9">KFase</shortName>
        <ecNumber evidence="9">3.5.1.9</ecNumber>
    </recommendedName>
    <alternativeName>
        <fullName evidence="9">Arylformamidase</fullName>
    </alternativeName>
    <alternativeName>
        <fullName evidence="9">N-formylkynurenine formamidase</fullName>
        <shortName evidence="9">FKF</shortName>
    </alternativeName>
</protein>
<dbReference type="FunFam" id="3.50.30.50:FF:000001">
    <property type="entry name" value="Kynurenine formamidase"/>
    <property type="match status" value="1"/>
</dbReference>
<evidence type="ECO:0000256" key="8">
    <source>
        <dbReference type="ARBA" id="ARBA00060547"/>
    </source>
</evidence>
<comment type="similarity">
    <text evidence="9">Belongs to the Cyclase 1 superfamily. KynB family.</text>
</comment>
<dbReference type="InterPro" id="IPR017484">
    <property type="entry name" value="Kynurenine_formamidase_bac"/>
</dbReference>
<evidence type="ECO:0000256" key="6">
    <source>
        <dbReference type="ARBA" id="ARBA00023079"/>
    </source>
</evidence>
<gene>
    <name evidence="9 10" type="primary">kynB</name>
    <name evidence="10" type="ORF">GCM10008957_00510</name>
</gene>
<dbReference type="InterPro" id="IPR007325">
    <property type="entry name" value="KFase/CYL"/>
</dbReference>
<reference evidence="10" key="2">
    <citation type="submission" date="2020-09" db="EMBL/GenBank/DDBJ databases">
        <authorList>
            <person name="Sun Q."/>
            <person name="Ohkuma M."/>
        </authorList>
    </citation>
    <scope>NUCLEOTIDE SEQUENCE</scope>
    <source>
        <strain evidence="10">JCM 31311</strain>
    </source>
</reference>
<keyword evidence="5 9" id="KW-0862">Zinc</keyword>
<keyword evidence="11" id="KW-1185">Reference proteome</keyword>
<dbReference type="EMBL" id="BMQL01000001">
    <property type="protein sequence ID" value="GGQ92484.1"/>
    <property type="molecule type" value="Genomic_DNA"/>
</dbReference>
<evidence type="ECO:0000256" key="1">
    <source>
        <dbReference type="ARBA" id="ARBA00002204"/>
    </source>
</evidence>
<evidence type="ECO:0000256" key="7">
    <source>
        <dbReference type="ARBA" id="ARBA00048496"/>
    </source>
</evidence>
<dbReference type="InterPro" id="IPR037175">
    <property type="entry name" value="KFase_sf"/>
</dbReference>
<dbReference type="Gene3D" id="3.50.30.50">
    <property type="entry name" value="Putative cyclase"/>
    <property type="match status" value="1"/>
</dbReference>
<dbReference type="Pfam" id="PF04199">
    <property type="entry name" value="Cyclase"/>
    <property type="match status" value="1"/>
</dbReference>
<keyword evidence="3 9" id="KW-0479">Metal-binding</keyword>
<dbReference type="Proteomes" id="UP000603865">
    <property type="component" value="Unassembled WGS sequence"/>
</dbReference>
<comment type="cofactor">
    <cofactor evidence="9">
        <name>Zn(2+)</name>
        <dbReference type="ChEBI" id="CHEBI:29105"/>
    </cofactor>
    <text evidence="9">Binds 2 zinc ions per subunit.</text>
</comment>
<feature type="active site" description="Proton donor/acceptor" evidence="9">
    <location>
        <position position="57"/>
    </location>
</feature>
<feature type="binding site" evidence="9">
    <location>
        <position position="51"/>
    </location>
    <ligand>
        <name>Zn(2+)</name>
        <dbReference type="ChEBI" id="CHEBI:29105"/>
        <label>1</label>
    </ligand>
</feature>
<evidence type="ECO:0000256" key="2">
    <source>
        <dbReference type="ARBA" id="ARBA00011738"/>
    </source>
</evidence>
<dbReference type="EC" id="3.5.1.9" evidence="9"/>